<keyword evidence="5 7" id="KW-0472">Membrane</keyword>
<evidence type="ECO:0000256" key="2">
    <source>
        <dbReference type="ARBA" id="ARBA00007168"/>
    </source>
</evidence>
<feature type="transmembrane region" description="Helical" evidence="7">
    <location>
        <begin position="629"/>
        <end position="662"/>
    </location>
</feature>
<feature type="region of interest" description="Disordered" evidence="6">
    <location>
        <begin position="802"/>
        <end position="864"/>
    </location>
</feature>
<feature type="compositionally biased region" description="Low complexity" evidence="6">
    <location>
        <begin position="152"/>
        <end position="166"/>
    </location>
</feature>
<accession>A0A150G675</accession>
<dbReference type="GO" id="GO:0016020">
    <property type="term" value="C:membrane"/>
    <property type="evidence" value="ECO:0007669"/>
    <property type="project" value="UniProtKB-SubCell"/>
</dbReference>
<feature type="compositionally biased region" description="Pro residues" evidence="6">
    <location>
        <begin position="843"/>
        <end position="856"/>
    </location>
</feature>
<gene>
    <name evidence="8" type="ORF">GPECTOR_61g783</name>
</gene>
<evidence type="ECO:0000256" key="6">
    <source>
        <dbReference type="SAM" id="MobiDB-lite"/>
    </source>
</evidence>
<dbReference type="AlphaFoldDB" id="A0A150G675"/>
<comment type="similarity">
    <text evidence="2">Belongs to the CTL (choline transporter-like) family.</text>
</comment>
<dbReference type="GO" id="GO:0022857">
    <property type="term" value="F:transmembrane transporter activity"/>
    <property type="evidence" value="ECO:0007669"/>
    <property type="project" value="InterPro"/>
</dbReference>
<name>A0A150G675_GONPE</name>
<evidence type="ECO:0000256" key="5">
    <source>
        <dbReference type="ARBA" id="ARBA00023136"/>
    </source>
</evidence>
<evidence type="ECO:0000256" key="3">
    <source>
        <dbReference type="ARBA" id="ARBA00022692"/>
    </source>
</evidence>
<dbReference type="Pfam" id="PF04515">
    <property type="entry name" value="Choline_transpo"/>
    <property type="match status" value="1"/>
</dbReference>
<evidence type="ECO:0000256" key="4">
    <source>
        <dbReference type="ARBA" id="ARBA00022989"/>
    </source>
</evidence>
<protein>
    <submittedName>
        <fullName evidence="8">Uncharacterized protein</fullName>
    </submittedName>
</protein>
<feature type="transmembrane region" description="Helical" evidence="7">
    <location>
        <begin position="12"/>
        <end position="34"/>
    </location>
</feature>
<keyword evidence="9" id="KW-1185">Reference proteome</keyword>
<feature type="transmembrane region" description="Helical" evidence="7">
    <location>
        <begin position="583"/>
        <end position="609"/>
    </location>
</feature>
<keyword evidence="3 7" id="KW-0812">Transmembrane</keyword>
<keyword evidence="4 7" id="KW-1133">Transmembrane helix</keyword>
<dbReference type="Proteomes" id="UP000075714">
    <property type="component" value="Unassembled WGS sequence"/>
</dbReference>
<dbReference type="OrthoDB" id="544583at2759"/>
<feature type="region of interest" description="Disordered" evidence="6">
    <location>
        <begin position="141"/>
        <end position="178"/>
    </location>
</feature>
<dbReference type="EMBL" id="LSYV01000062">
    <property type="protein sequence ID" value="KXZ44830.1"/>
    <property type="molecule type" value="Genomic_DNA"/>
</dbReference>
<evidence type="ECO:0000256" key="7">
    <source>
        <dbReference type="SAM" id="Phobius"/>
    </source>
</evidence>
<feature type="transmembrane region" description="Helical" evidence="7">
    <location>
        <begin position="208"/>
        <end position="228"/>
    </location>
</feature>
<dbReference type="PANTHER" id="PTHR12385">
    <property type="entry name" value="CHOLINE TRANSPORTER-LIKE (SLC FAMILY 44)"/>
    <property type="match status" value="1"/>
</dbReference>
<evidence type="ECO:0000313" key="8">
    <source>
        <dbReference type="EMBL" id="KXZ44830.1"/>
    </source>
</evidence>
<feature type="transmembrane region" description="Helical" evidence="7">
    <location>
        <begin position="440"/>
        <end position="460"/>
    </location>
</feature>
<dbReference type="InterPro" id="IPR007603">
    <property type="entry name" value="Choline_transptr-like"/>
</dbReference>
<sequence length="864" mass="86625">MRPETRPRRDKAWALAYWLLLLVTLGWAVVSLALRPDLLSLLSSPAYLDDPAHCPPGLQLGMQPHTVDAGPTAASAGAVSGLTAEGVAAAVARADAASLQPRRRRSAMASGFLLSASLTASSAAAREALWPAAARAPYLQTPSHPLPTPRLNASGAAGAGSYSGNSAGDGGGSGDDGGDGDYSYGSSVSVYDPDADQFPRLLLDYGGLLLLASLGAAGVVAAMFLAALRHSPWSLVLLAAGMQVGAPLMSAVLASRAGHSSLALLLALTAAALAVSLYCGTSSLRLAARLLGLAEAALRRNKPLLGLCAALQVCLGGSTLMILAAAAVVGSAGELVPNPLRAGSPACATPAGAAVACCALAPSAALPAYLPAAALCLAWTLLLLFELKVFVVSGVVAQWYFSPEGHLAGGAAAGGAVVMGGGGGGGYSSGRSLLASLGHALGPSFGSLCCGSAVLGLTAYPRAISRFVSRVRHGGPLAALTDPRVGPGSPAAALGCCTSGAPCACPCPAAVAACPCCLAVPCCAPCLACCCCLGLWGCLGTVMETLTKFATVVMAMGGQGFWPASVEAVSLLRRNLMDAYAMWWYLPMILHCGAAAFAAAWGYAAYWLAAGCWAPLTGAPPLSAAAASALGGLAAGAAALVLSFLVSVLTSVADALFICFVLDRDSSAVTWHELHATLAELPCCAAARAAAEGRYGGAAAAAAAYGGEYGGAAAPPPYYYVPPPAVPLMYGAEGAPFTAYGSVAPSYHVVQPLPPLPPPPPVPAAATLGHPVGYGTQRPRYGGYGGGFWGWLRSPGSSGSGMYGVPVAGGGRHRNDRPQHPPPAVLSPPYSDQRFPLQLPGTSLPPLPPPQAPPPFYRGSVPQS</sequence>
<comment type="caution">
    <text evidence="8">The sequence shown here is derived from an EMBL/GenBank/DDBJ whole genome shotgun (WGS) entry which is preliminary data.</text>
</comment>
<feature type="transmembrane region" description="Helical" evidence="7">
    <location>
        <begin position="377"/>
        <end position="401"/>
    </location>
</feature>
<feature type="transmembrane region" description="Helical" evidence="7">
    <location>
        <begin position="235"/>
        <end position="255"/>
    </location>
</feature>
<comment type="subcellular location">
    <subcellularLocation>
        <location evidence="1">Membrane</location>
        <topology evidence="1">Multi-pass membrane protein</topology>
    </subcellularLocation>
</comment>
<feature type="transmembrane region" description="Helical" evidence="7">
    <location>
        <begin position="304"/>
        <end position="329"/>
    </location>
</feature>
<reference evidence="9" key="1">
    <citation type="journal article" date="2016" name="Nat. Commun.">
        <title>The Gonium pectorale genome demonstrates co-option of cell cycle regulation during the evolution of multicellularity.</title>
        <authorList>
            <person name="Hanschen E.R."/>
            <person name="Marriage T.N."/>
            <person name="Ferris P.J."/>
            <person name="Hamaji T."/>
            <person name="Toyoda A."/>
            <person name="Fujiyama A."/>
            <person name="Neme R."/>
            <person name="Noguchi H."/>
            <person name="Minakuchi Y."/>
            <person name="Suzuki M."/>
            <person name="Kawai-Toyooka H."/>
            <person name="Smith D.R."/>
            <person name="Sparks H."/>
            <person name="Anderson J."/>
            <person name="Bakaric R."/>
            <person name="Luria V."/>
            <person name="Karger A."/>
            <person name="Kirschner M.W."/>
            <person name="Durand P.M."/>
            <person name="Michod R.E."/>
            <person name="Nozaki H."/>
            <person name="Olson B.J."/>
        </authorList>
    </citation>
    <scope>NUCLEOTIDE SEQUENCE [LARGE SCALE GENOMIC DNA]</scope>
    <source>
        <strain evidence="9">NIES-2863</strain>
    </source>
</reference>
<evidence type="ECO:0000313" key="9">
    <source>
        <dbReference type="Proteomes" id="UP000075714"/>
    </source>
</evidence>
<dbReference type="PANTHER" id="PTHR12385:SF98">
    <property type="entry name" value="CHOLINE TRANSPORTER-LIKE PROTEIN"/>
    <property type="match status" value="1"/>
</dbReference>
<organism evidence="8 9">
    <name type="scientific">Gonium pectorale</name>
    <name type="common">Green alga</name>
    <dbReference type="NCBI Taxonomy" id="33097"/>
    <lineage>
        <taxon>Eukaryota</taxon>
        <taxon>Viridiplantae</taxon>
        <taxon>Chlorophyta</taxon>
        <taxon>core chlorophytes</taxon>
        <taxon>Chlorophyceae</taxon>
        <taxon>CS clade</taxon>
        <taxon>Chlamydomonadales</taxon>
        <taxon>Volvocaceae</taxon>
        <taxon>Gonium</taxon>
    </lineage>
</organism>
<proteinExistence type="inferred from homology"/>
<feature type="transmembrane region" description="Helical" evidence="7">
    <location>
        <begin position="261"/>
        <end position="284"/>
    </location>
</feature>
<evidence type="ECO:0000256" key="1">
    <source>
        <dbReference type="ARBA" id="ARBA00004141"/>
    </source>
</evidence>